<gene>
    <name evidence="1" type="ORF">K444DRAFT_217689</name>
</gene>
<sequence length="69" mass="8065">MKPLSTNSEWQNEEKGKVALVELQCARKKSLSRKPQRGQEERRRRSCHWLVSNCSQRHSVEQRSRMAGG</sequence>
<keyword evidence="2" id="KW-1185">Reference proteome</keyword>
<evidence type="ECO:0000313" key="2">
    <source>
        <dbReference type="Proteomes" id="UP000235371"/>
    </source>
</evidence>
<reference evidence="1 2" key="1">
    <citation type="submission" date="2016-04" db="EMBL/GenBank/DDBJ databases">
        <title>A degradative enzymes factory behind the ericoid mycorrhizal symbiosis.</title>
        <authorList>
            <consortium name="DOE Joint Genome Institute"/>
            <person name="Martino E."/>
            <person name="Morin E."/>
            <person name="Grelet G."/>
            <person name="Kuo A."/>
            <person name="Kohler A."/>
            <person name="Daghino S."/>
            <person name="Barry K."/>
            <person name="Choi C."/>
            <person name="Cichocki N."/>
            <person name="Clum A."/>
            <person name="Copeland A."/>
            <person name="Hainaut M."/>
            <person name="Haridas S."/>
            <person name="Labutti K."/>
            <person name="Lindquist E."/>
            <person name="Lipzen A."/>
            <person name="Khouja H.-R."/>
            <person name="Murat C."/>
            <person name="Ohm R."/>
            <person name="Olson A."/>
            <person name="Spatafora J."/>
            <person name="Veneault-Fourrey C."/>
            <person name="Henrissat B."/>
            <person name="Grigoriev I."/>
            <person name="Martin F."/>
            <person name="Perotto S."/>
        </authorList>
    </citation>
    <scope>NUCLEOTIDE SEQUENCE [LARGE SCALE GENOMIC DNA]</scope>
    <source>
        <strain evidence="1 2">E</strain>
    </source>
</reference>
<evidence type="ECO:0000313" key="1">
    <source>
        <dbReference type="EMBL" id="PMD52501.1"/>
    </source>
</evidence>
<dbReference type="InParanoid" id="A0A2J6SP01"/>
<organism evidence="1 2">
    <name type="scientific">Hyaloscypha bicolor E</name>
    <dbReference type="NCBI Taxonomy" id="1095630"/>
    <lineage>
        <taxon>Eukaryota</taxon>
        <taxon>Fungi</taxon>
        <taxon>Dikarya</taxon>
        <taxon>Ascomycota</taxon>
        <taxon>Pezizomycotina</taxon>
        <taxon>Leotiomycetes</taxon>
        <taxon>Helotiales</taxon>
        <taxon>Hyaloscyphaceae</taxon>
        <taxon>Hyaloscypha</taxon>
        <taxon>Hyaloscypha bicolor</taxon>
    </lineage>
</organism>
<dbReference type="RefSeq" id="XP_024729405.1">
    <property type="nucleotide sequence ID" value="XM_024871131.1"/>
</dbReference>
<dbReference type="GeneID" id="36579213"/>
<proteinExistence type="predicted"/>
<dbReference type="AlphaFoldDB" id="A0A2J6SP01"/>
<accession>A0A2J6SP01</accession>
<protein>
    <submittedName>
        <fullName evidence="1">Uncharacterized protein</fullName>
    </submittedName>
</protein>
<dbReference type="Proteomes" id="UP000235371">
    <property type="component" value="Unassembled WGS sequence"/>
</dbReference>
<name>A0A2J6SP01_9HELO</name>
<dbReference type="EMBL" id="KZ613903">
    <property type="protein sequence ID" value="PMD52501.1"/>
    <property type="molecule type" value="Genomic_DNA"/>
</dbReference>